<protein>
    <submittedName>
        <fullName evidence="6">DELLA protein GAI-like</fullName>
    </submittedName>
</protein>
<evidence type="ECO:0000256" key="3">
    <source>
        <dbReference type="PROSITE-ProRule" id="PRU01191"/>
    </source>
</evidence>
<dbReference type="Gramene" id="Tc04v2_t013860.1">
    <property type="protein sequence ID" value="Tc04v2_p013860.1"/>
    <property type="gene ID" value="Tc04v2_g013860"/>
</dbReference>
<proteinExistence type="inferred from homology"/>
<dbReference type="GeneID" id="108661617"/>
<evidence type="ECO:0000256" key="4">
    <source>
        <dbReference type="SAM" id="MobiDB-lite"/>
    </source>
</evidence>
<organism evidence="5 6">
    <name type="scientific">Theobroma cacao</name>
    <name type="common">Cacao</name>
    <name type="synonym">Cocoa</name>
    <dbReference type="NCBI Taxonomy" id="3641"/>
    <lineage>
        <taxon>Eukaryota</taxon>
        <taxon>Viridiplantae</taxon>
        <taxon>Streptophyta</taxon>
        <taxon>Embryophyta</taxon>
        <taxon>Tracheophyta</taxon>
        <taxon>Spermatophyta</taxon>
        <taxon>Magnoliopsida</taxon>
        <taxon>eudicotyledons</taxon>
        <taxon>Gunneridae</taxon>
        <taxon>Pentapetalae</taxon>
        <taxon>rosids</taxon>
        <taxon>malvids</taxon>
        <taxon>Malvales</taxon>
        <taxon>Malvaceae</taxon>
        <taxon>Byttnerioideae</taxon>
        <taxon>Theobroma</taxon>
    </lineage>
</organism>
<evidence type="ECO:0000313" key="6">
    <source>
        <dbReference type="RefSeq" id="XP_017974568.1"/>
    </source>
</evidence>
<keyword evidence="1" id="KW-0805">Transcription regulation</keyword>
<name>A0AB32W3P8_THECC</name>
<feature type="region of interest" description="SAW" evidence="3">
    <location>
        <begin position="271"/>
        <end position="349"/>
    </location>
</feature>
<feature type="short sequence motif" description="LXXLL motif" evidence="3">
    <location>
        <begin position="200"/>
        <end position="204"/>
    </location>
</feature>
<feature type="region of interest" description="Disordered" evidence="4">
    <location>
        <begin position="366"/>
        <end position="388"/>
    </location>
</feature>
<reference evidence="5" key="1">
    <citation type="journal article" date="1997" name="Nucleic Acids Res.">
        <title>tRNAscan-SE: a program for improved detection of transfer RNA genes in genomic sequence.</title>
        <authorList>
            <person name="Lowe T.M."/>
            <person name="Eddy S.R."/>
        </authorList>
    </citation>
    <scope>NUCLEOTIDE SEQUENCE [LARGE SCALE GENOMIC DNA]</scope>
    <source>
        <strain evidence="5">r\B97-61/B2</strain>
    </source>
</reference>
<sequence length="388" mass="44213">MASSALDALVACAKAIQDENLTLADSLLERIWNLAADQSCPERSDVVKYFAEALVRRAYGISSASAYFTLLTPSPINFLHNFSCDAINTACMGKKRLHLITFLFRPLCYWRYLFRSLANASGDFLSVRVSVIVSPFLEKIVKFQQEKSKHDLTTAAMERGIKLEDLRVVYANSLGDVDASKADFTRTTDEAVIVYYHCKLHQLLADARVMERELLKLRQINPEIVIIEEQYADHNDSNFIKRLEKSFQYYFNFLEFYEFMYCRPQIVNIVGCEGTDRLERHQTLAQWRSLLRANGLLPVPLAPDIGSGDIEDNGCVVFQNDDGLLHFTSAWKLTDAVDHFNPISYNPIQGFNPNPALEDTVRTLQVDRQDPESLTASRQKMPIARRPH</sequence>
<comment type="similarity">
    <text evidence="3">Belongs to the GRAS family.</text>
</comment>
<dbReference type="KEGG" id="tcc:108661617"/>
<dbReference type="Proteomes" id="UP000694886">
    <property type="component" value="Chromosome 4"/>
</dbReference>
<accession>A0AB32W3P8</accession>
<dbReference type="AlphaFoldDB" id="A0AB32W3P8"/>
<dbReference type="Pfam" id="PF03514">
    <property type="entry name" value="GRAS"/>
    <property type="match status" value="1"/>
</dbReference>
<comment type="caution">
    <text evidence="3">Lacks conserved residue(s) required for the propagation of feature annotation.</text>
</comment>
<dbReference type="RefSeq" id="XP_017974568.1">
    <property type="nucleotide sequence ID" value="XM_018119079.1"/>
</dbReference>
<dbReference type="PANTHER" id="PTHR31636">
    <property type="entry name" value="OSJNBA0084A10.13 PROTEIN-RELATED"/>
    <property type="match status" value="1"/>
</dbReference>
<dbReference type="PROSITE" id="PS50985">
    <property type="entry name" value="GRAS"/>
    <property type="match status" value="1"/>
</dbReference>
<keyword evidence="2" id="KW-0804">Transcription</keyword>
<evidence type="ECO:0000256" key="2">
    <source>
        <dbReference type="ARBA" id="ARBA00023163"/>
    </source>
</evidence>
<reference evidence="6" key="2">
    <citation type="submission" date="2025-08" db="UniProtKB">
        <authorList>
            <consortium name="RefSeq"/>
        </authorList>
    </citation>
    <scope>IDENTIFICATION</scope>
</reference>
<evidence type="ECO:0000313" key="5">
    <source>
        <dbReference type="Proteomes" id="UP000694886"/>
    </source>
</evidence>
<gene>
    <name evidence="6" type="primary">LOC108661617</name>
</gene>
<evidence type="ECO:0000256" key="1">
    <source>
        <dbReference type="ARBA" id="ARBA00023015"/>
    </source>
</evidence>
<dbReference type="InterPro" id="IPR005202">
    <property type="entry name" value="TF_GRAS"/>
</dbReference>